<proteinExistence type="predicted"/>
<evidence type="ECO:0000313" key="3">
    <source>
        <dbReference type="EMBL" id="KYF83829.1"/>
    </source>
</evidence>
<evidence type="ECO:0000313" key="4">
    <source>
        <dbReference type="Proteomes" id="UP000075635"/>
    </source>
</evidence>
<feature type="chain" id="PRO_5007568445" description="Secreted protein" evidence="2">
    <location>
        <begin position="30"/>
        <end position="432"/>
    </location>
</feature>
<evidence type="ECO:0008006" key="5">
    <source>
        <dbReference type="Google" id="ProtNLM"/>
    </source>
</evidence>
<dbReference type="AlphaFoldDB" id="A0A150RUA0"/>
<organism evidence="3 4">
    <name type="scientific">Sorangium cellulosum</name>
    <name type="common">Polyangium cellulosum</name>
    <dbReference type="NCBI Taxonomy" id="56"/>
    <lineage>
        <taxon>Bacteria</taxon>
        <taxon>Pseudomonadati</taxon>
        <taxon>Myxococcota</taxon>
        <taxon>Polyangia</taxon>
        <taxon>Polyangiales</taxon>
        <taxon>Polyangiaceae</taxon>
        <taxon>Sorangium</taxon>
    </lineage>
</organism>
<evidence type="ECO:0000256" key="2">
    <source>
        <dbReference type="SAM" id="SignalP"/>
    </source>
</evidence>
<feature type="signal peptide" evidence="2">
    <location>
        <begin position="1"/>
        <end position="29"/>
    </location>
</feature>
<keyword evidence="2" id="KW-0732">Signal</keyword>
<name>A0A150RUA0_SORCE</name>
<dbReference type="Proteomes" id="UP000075635">
    <property type="component" value="Unassembled WGS sequence"/>
</dbReference>
<accession>A0A150RUA0</accession>
<reference evidence="3 4" key="1">
    <citation type="submission" date="2014-02" db="EMBL/GenBank/DDBJ databases">
        <title>The small core and large imbalanced accessory genome model reveals a collaborative survival strategy of Sorangium cellulosum strains in nature.</title>
        <authorList>
            <person name="Han K."/>
            <person name="Peng R."/>
            <person name="Blom J."/>
            <person name="Li Y.-Z."/>
        </authorList>
    </citation>
    <scope>NUCLEOTIDE SEQUENCE [LARGE SCALE GENOMIC DNA]</scope>
    <source>
        <strain evidence="3 4">So0011-07</strain>
    </source>
</reference>
<feature type="region of interest" description="Disordered" evidence="1">
    <location>
        <begin position="38"/>
        <end position="61"/>
    </location>
</feature>
<evidence type="ECO:0000256" key="1">
    <source>
        <dbReference type="SAM" id="MobiDB-lite"/>
    </source>
</evidence>
<sequence length="432" mass="45682">MRAIRNNTLASRRASTALGALGLLAVALGNVGCGDDQTSPVGSGGGGGAPDPSGGGAGGDGVSGPAFVVGTRIWDDTSTTAYFHVLPSLDQGTEVDVSQALEIPGSAKLYGFEAQGWLAIGGGDAPTISRYTLDARGALDKGTSITLQPLGVQDLWPTLYFVSPTKAYYPDRHNEQLVVLNPTTMKVEGTIELPETAREGYLALYGYGSILRGDNLLFSVGWFDWEQNDTILEETGLVVIDTTTDTLVRVDVDERCGGITQPVETASGDAYFVSSALAGAAHLLERLPTEPCALRVQKGADAFDEDYLLPLAELTDGAIAGEPIPGGGDSIFLRVFDESAAKVEADSVTWDLTGQKVWQWWRWDTATGEAAPVDGLSPMTSDVLWFQVDGRVFGTETTDDYAESTLIELTAEGGPKRALTVPGFLHGISKVR</sequence>
<dbReference type="EMBL" id="JEMB01002041">
    <property type="protein sequence ID" value="KYF83829.1"/>
    <property type="molecule type" value="Genomic_DNA"/>
</dbReference>
<protein>
    <recommendedName>
        <fullName evidence="5">Secreted protein</fullName>
    </recommendedName>
</protein>
<comment type="caution">
    <text evidence="3">The sequence shown here is derived from an EMBL/GenBank/DDBJ whole genome shotgun (WGS) entry which is preliminary data.</text>
</comment>
<gene>
    <name evidence="3" type="ORF">BE17_46735</name>
</gene>
<feature type="compositionally biased region" description="Gly residues" evidence="1">
    <location>
        <begin position="42"/>
        <end position="61"/>
    </location>
</feature>